<dbReference type="PROSITE" id="PS50943">
    <property type="entry name" value="HTH_CROC1"/>
    <property type="match status" value="1"/>
</dbReference>
<dbReference type="RefSeq" id="WP_281875927.1">
    <property type="nucleotide sequence ID" value="NZ_AP026978.1"/>
</dbReference>
<name>A0ABN6UCD6_9NOCA</name>
<accession>A0ABN6UCD6</accession>
<dbReference type="SUPFAM" id="SSF47413">
    <property type="entry name" value="lambda repressor-like DNA-binding domains"/>
    <property type="match status" value="1"/>
</dbReference>
<reference evidence="2 3" key="1">
    <citation type="submission" date="2022-11" db="EMBL/GenBank/DDBJ databases">
        <title>Genome Sequencing of Nocardia sp. ON39_IFM12276 and assembly.</title>
        <authorList>
            <person name="Shimojima M."/>
            <person name="Toyokawa M."/>
            <person name="Uesaka K."/>
        </authorList>
    </citation>
    <scope>NUCLEOTIDE SEQUENCE [LARGE SCALE GENOMIC DNA]</scope>
    <source>
        <strain evidence="2 3">IFM 12276</strain>
    </source>
</reference>
<evidence type="ECO:0000259" key="1">
    <source>
        <dbReference type="PROSITE" id="PS50943"/>
    </source>
</evidence>
<evidence type="ECO:0000313" key="3">
    <source>
        <dbReference type="Proteomes" id="UP001317870"/>
    </source>
</evidence>
<protein>
    <submittedName>
        <fullName evidence="2">Transcriptional regulator</fullName>
    </submittedName>
</protein>
<dbReference type="CDD" id="cd00093">
    <property type="entry name" value="HTH_XRE"/>
    <property type="match status" value="1"/>
</dbReference>
<keyword evidence="3" id="KW-1185">Reference proteome</keyword>
<evidence type="ECO:0000313" key="2">
    <source>
        <dbReference type="EMBL" id="BDU02827.1"/>
    </source>
</evidence>
<feature type="domain" description="HTH cro/C1-type" evidence="1">
    <location>
        <begin position="16"/>
        <end position="70"/>
    </location>
</feature>
<dbReference type="EMBL" id="AP026978">
    <property type="protein sequence ID" value="BDU02827.1"/>
    <property type="molecule type" value="Genomic_DNA"/>
</dbReference>
<sequence>MALSPAVARWELALRLRQRRLELGIGAASITRALDVSAAYWSHIENERNLLPKDKLERLLDILEIDADEQRELLTLRETARGRGWWSRYSALFGDDILRYYGMEWGAESIRTYEGLMMPGLLQGEEYIRALMLSAGATVRAIEVDQRVEARLHRQRRLAGEAPVSLRAVVGEAALRQQIGGPGVLRRQLIHLADVLESHSASIELRVIPFTAADSVAASSTYHLLDFASPRLPTLAWHESAVFGQIIVDDESRKETRVRDLGFVFERARSTALPRDESLALIRATAAELQSIE</sequence>
<organism evidence="2 3">
    <name type="scientific">Nocardia sputorum</name>
    <dbReference type="NCBI Taxonomy" id="2984338"/>
    <lineage>
        <taxon>Bacteria</taxon>
        <taxon>Bacillati</taxon>
        <taxon>Actinomycetota</taxon>
        <taxon>Actinomycetes</taxon>
        <taxon>Mycobacteriales</taxon>
        <taxon>Nocardiaceae</taxon>
        <taxon>Nocardia</taxon>
    </lineage>
</organism>
<dbReference type="Pfam" id="PF13560">
    <property type="entry name" value="HTH_31"/>
    <property type="match status" value="1"/>
</dbReference>
<dbReference type="InterPro" id="IPR010982">
    <property type="entry name" value="Lambda_DNA-bd_dom_sf"/>
</dbReference>
<dbReference type="SMART" id="SM00530">
    <property type="entry name" value="HTH_XRE"/>
    <property type="match status" value="1"/>
</dbReference>
<dbReference type="Pfam" id="PF19054">
    <property type="entry name" value="DUF5753"/>
    <property type="match status" value="1"/>
</dbReference>
<proteinExistence type="predicted"/>
<gene>
    <name evidence="2" type="ORF">IFM12276_58550</name>
</gene>
<dbReference type="Gene3D" id="1.10.260.40">
    <property type="entry name" value="lambda repressor-like DNA-binding domains"/>
    <property type="match status" value="1"/>
</dbReference>
<dbReference type="InterPro" id="IPR043917">
    <property type="entry name" value="DUF5753"/>
</dbReference>
<dbReference type="Proteomes" id="UP001317870">
    <property type="component" value="Chromosome"/>
</dbReference>
<dbReference type="InterPro" id="IPR001387">
    <property type="entry name" value="Cro/C1-type_HTH"/>
</dbReference>